<dbReference type="Proteomes" id="UP000182375">
    <property type="component" value="Unassembled WGS sequence"/>
</dbReference>
<accession>A0A1H4QQX5</accession>
<dbReference type="SUPFAM" id="SSF56112">
    <property type="entry name" value="Protein kinase-like (PK-like)"/>
    <property type="match status" value="1"/>
</dbReference>
<dbReference type="EMBL" id="FNTD01000004">
    <property type="protein sequence ID" value="SEC21927.1"/>
    <property type="molecule type" value="Genomic_DNA"/>
</dbReference>
<dbReference type="InterPro" id="IPR011009">
    <property type="entry name" value="Kinase-like_dom_sf"/>
</dbReference>
<evidence type="ECO:0000313" key="1">
    <source>
        <dbReference type="EMBL" id="SEC21927.1"/>
    </source>
</evidence>
<protein>
    <submittedName>
        <fullName evidence="1">Phosphotransferase enzyme family protein</fullName>
    </submittedName>
</protein>
<reference evidence="1 2" key="1">
    <citation type="submission" date="2016-10" db="EMBL/GenBank/DDBJ databases">
        <authorList>
            <person name="de Groot N.N."/>
        </authorList>
    </citation>
    <scope>NUCLEOTIDE SEQUENCE [LARGE SCALE GENOMIC DNA]</scope>
    <source>
        <strain evidence="1 2">DSM 40306</strain>
    </source>
</reference>
<keyword evidence="1" id="KW-0808">Transferase</keyword>
<dbReference type="GO" id="GO:0016740">
    <property type="term" value="F:transferase activity"/>
    <property type="evidence" value="ECO:0007669"/>
    <property type="project" value="UniProtKB-KW"/>
</dbReference>
<dbReference type="AlphaFoldDB" id="A0A1H4QQX5"/>
<sequence>MTPTAIPAEAAEWARGHVGRQAAWALPADLSGARTWRMSSPQGLIDLRITRTDDDFRREVYAHRHAIRHLSPSHGPRLLASEPRLRSLLTVQPRGWRVDTANLRLLPRVHEDAGHLLRVLHDSATRAEKARSQATRTTVLYVQRIRALVRQVGAAVPRTQSDAVERSAAVVLEHVRDLPAAFCHGTFGPAAWEWQSQAQVLSLAGFGRSQIMAAVIDLARPALLWAEQPNLRDWFFKGYCRALSESELLILGHMSVLAAGEDLVHAIHLRDTESIAAAAASLRQATDQAETARQHVDGPR</sequence>
<organism evidence="1 2">
    <name type="scientific">Streptomyces misionensis</name>
    <dbReference type="NCBI Taxonomy" id="67331"/>
    <lineage>
        <taxon>Bacteria</taxon>
        <taxon>Bacillati</taxon>
        <taxon>Actinomycetota</taxon>
        <taxon>Actinomycetes</taxon>
        <taxon>Kitasatosporales</taxon>
        <taxon>Streptomycetaceae</taxon>
        <taxon>Streptomyces</taxon>
    </lineage>
</organism>
<evidence type="ECO:0000313" key="2">
    <source>
        <dbReference type="Proteomes" id="UP000182375"/>
    </source>
</evidence>
<gene>
    <name evidence="1" type="ORF">SAMN04490357_1472</name>
</gene>
<name>A0A1H4QQX5_9ACTN</name>
<proteinExistence type="predicted"/>
<dbReference type="STRING" id="67331.SAMN04490357_1472"/>